<accession>A0A7S1BF71</accession>
<protein>
    <submittedName>
        <fullName evidence="2">Uncharacterized protein</fullName>
    </submittedName>
</protein>
<dbReference type="EMBL" id="HBFR01017106">
    <property type="protein sequence ID" value="CAD8885279.1"/>
    <property type="molecule type" value="Transcribed_RNA"/>
</dbReference>
<dbReference type="AlphaFoldDB" id="A0A7S1BF71"/>
<gene>
    <name evidence="2" type="ORF">CHYS00102_LOCUS12476</name>
</gene>
<evidence type="ECO:0000256" key="1">
    <source>
        <dbReference type="SAM" id="MobiDB-lite"/>
    </source>
</evidence>
<proteinExistence type="predicted"/>
<feature type="compositionally biased region" description="Low complexity" evidence="1">
    <location>
        <begin position="86"/>
        <end position="97"/>
    </location>
</feature>
<name>A0A7S1BF71_9STRA</name>
<organism evidence="2">
    <name type="scientific">Corethron hystrix</name>
    <dbReference type="NCBI Taxonomy" id="216773"/>
    <lineage>
        <taxon>Eukaryota</taxon>
        <taxon>Sar</taxon>
        <taxon>Stramenopiles</taxon>
        <taxon>Ochrophyta</taxon>
        <taxon>Bacillariophyta</taxon>
        <taxon>Coscinodiscophyceae</taxon>
        <taxon>Corethrophycidae</taxon>
        <taxon>Corethrales</taxon>
        <taxon>Corethraceae</taxon>
        <taxon>Corethron</taxon>
    </lineage>
</organism>
<sequence length="117" mass="12828">MVRANALENKRLELLKSEWGKEALSQYVANLEHLERYDEFGDAARVRSSVSRRFLDDDTSTYVPPIPNTVVTLSRGPIRGPGGPCRGPIRGLRGGRPTDWGGERGGGAEDPGMLRPP</sequence>
<evidence type="ECO:0000313" key="2">
    <source>
        <dbReference type="EMBL" id="CAD8885279.1"/>
    </source>
</evidence>
<reference evidence="2" key="1">
    <citation type="submission" date="2021-01" db="EMBL/GenBank/DDBJ databases">
        <authorList>
            <person name="Corre E."/>
            <person name="Pelletier E."/>
            <person name="Niang G."/>
            <person name="Scheremetjew M."/>
            <person name="Finn R."/>
            <person name="Kale V."/>
            <person name="Holt S."/>
            <person name="Cochrane G."/>
            <person name="Meng A."/>
            <person name="Brown T."/>
            <person name="Cohen L."/>
        </authorList>
    </citation>
    <scope>NUCLEOTIDE SEQUENCE</scope>
    <source>
        <strain evidence="2">308</strain>
    </source>
</reference>
<feature type="region of interest" description="Disordered" evidence="1">
    <location>
        <begin position="73"/>
        <end position="117"/>
    </location>
</feature>